<organism evidence="1 2">
    <name type="scientific">Acropora cervicornis</name>
    <name type="common">Staghorn coral</name>
    <dbReference type="NCBI Taxonomy" id="6130"/>
    <lineage>
        <taxon>Eukaryota</taxon>
        <taxon>Metazoa</taxon>
        <taxon>Cnidaria</taxon>
        <taxon>Anthozoa</taxon>
        <taxon>Hexacorallia</taxon>
        <taxon>Scleractinia</taxon>
        <taxon>Astrocoeniina</taxon>
        <taxon>Acroporidae</taxon>
        <taxon>Acropora</taxon>
    </lineage>
</organism>
<keyword evidence="2" id="KW-1185">Reference proteome</keyword>
<evidence type="ECO:0000313" key="1">
    <source>
        <dbReference type="EMBL" id="KAK2558444.1"/>
    </source>
</evidence>
<gene>
    <name evidence="1" type="ORF">P5673_019154</name>
</gene>
<proteinExistence type="predicted"/>
<dbReference type="EMBL" id="JARQWQ010000044">
    <property type="protein sequence ID" value="KAK2558444.1"/>
    <property type="molecule type" value="Genomic_DNA"/>
</dbReference>
<dbReference type="AlphaFoldDB" id="A0AAD9QC33"/>
<name>A0AAD9QC33_ACRCE</name>
<protein>
    <submittedName>
        <fullName evidence="1">Uncharacterized protein</fullName>
    </submittedName>
</protein>
<reference evidence="1" key="1">
    <citation type="journal article" date="2023" name="G3 (Bethesda)">
        <title>Whole genome assembly and annotation of the endangered Caribbean coral Acropora cervicornis.</title>
        <authorList>
            <person name="Selwyn J.D."/>
            <person name="Vollmer S.V."/>
        </authorList>
    </citation>
    <scope>NUCLEOTIDE SEQUENCE</scope>
    <source>
        <strain evidence="1">K2</strain>
    </source>
</reference>
<comment type="caution">
    <text evidence="1">The sequence shown here is derived from an EMBL/GenBank/DDBJ whole genome shotgun (WGS) entry which is preliminary data.</text>
</comment>
<evidence type="ECO:0000313" key="2">
    <source>
        <dbReference type="Proteomes" id="UP001249851"/>
    </source>
</evidence>
<dbReference type="Proteomes" id="UP001249851">
    <property type="component" value="Unassembled WGS sequence"/>
</dbReference>
<sequence length="113" mass="12907">MVTPVNGSNETFEEAEGKDQLQIEIVFKNSFPNVDHSFFIFAKEINADGRIIFSRTGISLLFCFEDKCYLERLVLEAIDLKNAQRMDIKSIPTDLDNELRKISAFSVNSFSAY</sequence>
<reference evidence="1" key="2">
    <citation type="journal article" date="2023" name="Science">
        <title>Genomic signatures of disease resistance in endangered staghorn corals.</title>
        <authorList>
            <person name="Vollmer S.V."/>
            <person name="Selwyn J.D."/>
            <person name="Despard B.A."/>
            <person name="Roesel C.L."/>
        </authorList>
    </citation>
    <scope>NUCLEOTIDE SEQUENCE</scope>
    <source>
        <strain evidence="1">K2</strain>
    </source>
</reference>
<accession>A0AAD9QC33</accession>